<dbReference type="AlphaFoldDB" id="A0A0D0RQC1"/>
<feature type="domain" description="YqbQ/XkdQ" evidence="1">
    <location>
        <begin position="17"/>
        <end position="310"/>
    </location>
</feature>
<evidence type="ECO:0000313" key="3">
    <source>
        <dbReference type="Proteomes" id="UP000032102"/>
    </source>
</evidence>
<dbReference type="Proteomes" id="UP000032102">
    <property type="component" value="Unassembled WGS sequence"/>
</dbReference>
<dbReference type="PATRIC" id="fig|404937.3.peg.2163"/>
<dbReference type="EMBL" id="JXTH01000041">
    <property type="protein sequence ID" value="KIQ93887.1"/>
    <property type="molecule type" value="Genomic_DNA"/>
</dbReference>
<name>A0A0D0RQC1_9BACL</name>
<comment type="caution">
    <text evidence="2">The sequence shown here is derived from an EMBL/GenBank/DDBJ whole genome shotgun (WGS) entry which is preliminary data.</text>
</comment>
<organism evidence="2 3">
    <name type="scientific">Anoxybacillus thermarum</name>
    <dbReference type="NCBI Taxonomy" id="404937"/>
    <lineage>
        <taxon>Bacteria</taxon>
        <taxon>Bacillati</taxon>
        <taxon>Bacillota</taxon>
        <taxon>Bacilli</taxon>
        <taxon>Bacillales</taxon>
        <taxon>Anoxybacillaceae</taxon>
        <taxon>Anoxybacillus</taxon>
    </lineage>
</organism>
<proteinExistence type="predicted"/>
<gene>
    <name evidence="2" type="ORF">LH47_02037</name>
</gene>
<accession>A0A0D0RQC1</accession>
<sequence length="324" mass="36229">MKVIYDNYDITDLVRSVEWSGDLQQVARTLTVTLINTANGISPLLAFKNGKIIRFFDDKELFRGFLFKIDKNQAGEVTLTCYDANVYLLKNADTMKFVKKKASEIIKHICSTFKIPIGPIADTGYVIPKHIFREKTLAEMSFTALTTTRKHNGRRFFISNNLGKFTLAEMKVPNAKLIIESGRNLLSLSVSESIEETKTRVKVIGGTDKKPVTVTVQNDSLARQYGVMQHVERADEKLNKAQLQKLASQLLKDMGKVATDMTLESLGINEITAGSVIQVYNKMTGINGTYYVNSDTHHYENGVHTMSLNISSSPNLAEVAYEEA</sequence>
<protein>
    <submittedName>
        <fullName evidence="2">Phage protein D</fullName>
    </submittedName>
</protein>
<reference evidence="2 3" key="1">
    <citation type="submission" date="2015-01" db="EMBL/GenBank/DDBJ databases">
        <title>Draft genome of Anoxybacillus thermarum strain AF/04.</title>
        <authorList>
            <person name="Poli A."/>
            <person name="Nicolaus B."/>
            <person name="Chan K.-G."/>
            <person name="Kahar U.M."/>
            <person name="Yaakob A.S."/>
            <person name="Chan C.S."/>
            <person name="Goh K.M."/>
        </authorList>
    </citation>
    <scope>NUCLEOTIDE SEQUENCE [LARGE SCALE GENOMIC DNA]</scope>
    <source>
        <strain evidence="2 3">AF/04</strain>
    </source>
</reference>
<dbReference type="Pfam" id="PF24032">
    <property type="entry name" value="YQBQ"/>
    <property type="match status" value="1"/>
</dbReference>
<evidence type="ECO:0000259" key="1">
    <source>
        <dbReference type="Pfam" id="PF24032"/>
    </source>
</evidence>
<dbReference type="RefSeq" id="WP_043967127.1">
    <property type="nucleotide sequence ID" value="NZ_JXTH01000041.1"/>
</dbReference>
<dbReference type="InterPro" id="IPR056937">
    <property type="entry name" value="YqbQ/XkdQ"/>
</dbReference>
<evidence type="ECO:0000313" key="2">
    <source>
        <dbReference type="EMBL" id="KIQ93887.1"/>
    </source>
</evidence>
<keyword evidence="3" id="KW-1185">Reference proteome</keyword>
<dbReference type="SUPFAM" id="SSF69279">
    <property type="entry name" value="Phage tail proteins"/>
    <property type="match status" value="1"/>
</dbReference>